<gene>
    <name evidence="2" type="ORF">IFO69_08655</name>
</gene>
<reference evidence="2 3" key="1">
    <citation type="submission" date="2020-09" db="EMBL/GenBank/DDBJ databases">
        <title>Echinicola sp. CAU 1574 isolated from sand of Sido Beach.</title>
        <authorList>
            <person name="Kim W."/>
        </authorList>
    </citation>
    <scope>NUCLEOTIDE SEQUENCE [LARGE SCALE GENOMIC DNA]</scope>
    <source>
        <strain evidence="2 3">CAU 1574</strain>
    </source>
</reference>
<dbReference type="SUPFAM" id="SSF53187">
    <property type="entry name" value="Zn-dependent exopeptidases"/>
    <property type="match status" value="1"/>
</dbReference>
<proteinExistence type="predicted"/>
<accession>A0ABR9AKG2</accession>
<name>A0ABR9AKG2_9BACT</name>
<protein>
    <submittedName>
        <fullName evidence="2">Peptidase M14</fullName>
    </submittedName>
</protein>
<dbReference type="Proteomes" id="UP000647133">
    <property type="component" value="Unassembled WGS sequence"/>
</dbReference>
<feature type="domain" description="Peptidase M14" evidence="1">
    <location>
        <begin position="72"/>
        <end position="177"/>
    </location>
</feature>
<organism evidence="2 3">
    <name type="scientific">Echinicola arenosa</name>
    <dbReference type="NCBI Taxonomy" id="2774144"/>
    <lineage>
        <taxon>Bacteria</taxon>
        <taxon>Pseudomonadati</taxon>
        <taxon>Bacteroidota</taxon>
        <taxon>Cytophagia</taxon>
        <taxon>Cytophagales</taxon>
        <taxon>Cyclobacteriaceae</taxon>
        <taxon>Echinicola</taxon>
    </lineage>
</organism>
<evidence type="ECO:0000313" key="2">
    <source>
        <dbReference type="EMBL" id="MBD8488811.1"/>
    </source>
</evidence>
<dbReference type="PROSITE" id="PS51257">
    <property type="entry name" value="PROKAR_LIPOPROTEIN"/>
    <property type="match status" value="1"/>
</dbReference>
<dbReference type="RefSeq" id="WP_192009660.1">
    <property type="nucleotide sequence ID" value="NZ_JACYTQ010000002.1"/>
</dbReference>
<evidence type="ECO:0000259" key="1">
    <source>
        <dbReference type="Pfam" id="PF00246"/>
    </source>
</evidence>
<comment type="caution">
    <text evidence="2">The sequence shown here is derived from an EMBL/GenBank/DDBJ whole genome shotgun (WGS) entry which is preliminary data.</text>
</comment>
<dbReference type="Gene3D" id="3.40.630.10">
    <property type="entry name" value="Zn peptidases"/>
    <property type="match status" value="1"/>
</dbReference>
<keyword evidence="3" id="KW-1185">Reference proteome</keyword>
<dbReference type="EMBL" id="JACYTQ010000002">
    <property type="protein sequence ID" value="MBD8488811.1"/>
    <property type="molecule type" value="Genomic_DNA"/>
</dbReference>
<dbReference type="InterPro" id="IPR000834">
    <property type="entry name" value="Peptidase_M14"/>
</dbReference>
<evidence type="ECO:0000313" key="3">
    <source>
        <dbReference type="Proteomes" id="UP000647133"/>
    </source>
</evidence>
<sequence length="503" mass="57047">MIKNQFDNLSAPTFRNVSFISSFIMICLLFSCKSHQEKLHKLTPSTLSAAYESAKEPAITHRRFKHQDLQPLIKKHIGTFKVDELGKSVQGRSIHQLEYGEGETKVLLWSQMHGDESTATMALFDVFNFLEAKIDTFEVIRKVIKENIKIRFIPMVNPDGAEVFTRRNAYGIDLNRDAIKEVSPEASILKSAREDFGAEFGFNLHDQQIYYNVEQTPKPATISVLAPAFNYKTEINDVRARAMQVIVGMNRILQEVTPGQVGKYNDAFEPRAFGDNFQKWGTSTILIESGGYPNDPEKQYIRQLNFMIILNALYEIANGNYSRYAVEDYFRIPDNDNMLMDLILKNVSIYDGENQYQLDLGIKRRNVETENGYHVSGRLDDVGDLSVYYGYKEMDATGMELTLGKVAEMSMDSLSSISQEMAFEMLQEGILAVKIKHAPENPLHELPILVLQEQQDSIPSGHSMGSPANFFLKKNGELAYAIVNGYLIDLKKPKAEGLKQSVW</sequence>
<dbReference type="Pfam" id="PF00246">
    <property type="entry name" value="Peptidase_M14"/>
    <property type="match status" value="1"/>
</dbReference>